<proteinExistence type="predicted"/>
<dbReference type="InterPro" id="IPR027417">
    <property type="entry name" value="P-loop_NTPase"/>
</dbReference>
<dbReference type="GO" id="GO:0000707">
    <property type="term" value="P:meiotic DNA recombinase assembly"/>
    <property type="evidence" value="ECO:0007669"/>
    <property type="project" value="TreeGrafter"/>
</dbReference>
<feature type="region of interest" description="Disordered" evidence="7">
    <location>
        <begin position="612"/>
        <end position="725"/>
    </location>
</feature>
<evidence type="ECO:0000256" key="2">
    <source>
        <dbReference type="ARBA" id="ARBA00022741"/>
    </source>
</evidence>
<feature type="compositionally biased region" description="Low complexity" evidence="7">
    <location>
        <begin position="47"/>
        <end position="61"/>
    </location>
</feature>
<feature type="region of interest" description="Disordered" evidence="7">
    <location>
        <begin position="778"/>
        <end position="833"/>
    </location>
</feature>
<feature type="compositionally biased region" description="Polar residues" evidence="7">
    <location>
        <begin position="457"/>
        <end position="472"/>
    </location>
</feature>
<dbReference type="AlphaFoldDB" id="A0A127ZCH6"/>
<organism evidence="8">
    <name type="scientific">Sporisorium scitamineum</name>
    <dbReference type="NCBI Taxonomy" id="49012"/>
    <lineage>
        <taxon>Eukaryota</taxon>
        <taxon>Fungi</taxon>
        <taxon>Dikarya</taxon>
        <taxon>Basidiomycota</taxon>
        <taxon>Ustilaginomycotina</taxon>
        <taxon>Ustilaginomycetes</taxon>
        <taxon>Ustilaginales</taxon>
        <taxon>Ustilaginaceae</taxon>
        <taxon>Sporisorium</taxon>
    </lineage>
</organism>
<dbReference type="GO" id="GO:0005657">
    <property type="term" value="C:replication fork"/>
    <property type="evidence" value="ECO:0007669"/>
    <property type="project" value="TreeGrafter"/>
</dbReference>
<dbReference type="GO" id="GO:0033063">
    <property type="term" value="C:Rad51B-Rad51C-Rad51D-XRCC2 complex"/>
    <property type="evidence" value="ECO:0007669"/>
    <property type="project" value="TreeGrafter"/>
</dbReference>
<dbReference type="EMBL" id="LK056662">
    <property type="protein sequence ID" value="CDU23163.1"/>
    <property type="molecule type" value="Genomic_DNA"/>
</dbReference>
<dbReference type="GO" id="GO:0007131">
    <property type="term" value="P:reciprocal meiotic recombination"/>
    <property type="evidence" value="ECO:0007669"/>
    <property type="project" value="TreeGrafter"/>
</dbReference>
<feature type="compositionally biased region" description="Low complexity" evidence="7">
    <location>
        <begin position="185"/>
        <end position="195"/>
    </location>
</feature>
<feature type="compositionally biased region" description="Polar residues" evidence="7">
    <location>
        <begin position="70"/>
        <end position="100"/>
    </location>
</feature>
<gene>
    <name evidence="8" type="ORF">SPSC_01793</name>
</gene>
<feature type="compositionally biased region" description="Basic and acidic residues" evidence="7">
    <location>
        <begin position="446"/>
        <end position="456"/>
    </location>
</feature>
<dbReference type="PANTHER" id="PTHR46239">
    <property type="entry name" value="DNA REPAIR PROTEIN RAD51 HOMOLOG 3 RAD51C"/>
    <property type="match status" value="1"/>
</dbReference>
<feature type="region of interest" description="Disordered" evidence="7">
    <location>
        <begin position="303"/>
        <end position="329"/>
    </location>
</feature>
<dbReference type="OrthoDB" id="5957327at2759"/>
<dbReference type="GO" id="GO:0033065">
    <property type="term" value="C:Rad51C-XRCC3 complex"/>
    <property type="evidence" value="ECO:0007669"/>
    <property type="project" value="TreeGrafter"/>
</dbReference>
<feature type="compositionally biased region" description="Polar residues" evidence="7">
    <location>
        <begin position="807"/>
        <end position="824"/>
    </location>
</feature>
<feature type="region of interest" description="Disordered" evidence="7">
    <location>
        <begin position="215"/>
        <end position="249"/>
    </location>
</feature>
<dbReference type="GO" id="GO:0000400">
    <property type="term" value="F:four-way junction DNA binding"/>
    <property type="evidence" value="ECO:0007669"/>
    <property type="project" value="TreeGrafter"/>
</dbReference>
<dbReference type="PANTHER" id="PTHR46239:SF1">
    <property type="entry name" value="DNA REPAIR PROTEIN RAD51 HOMOLOG 3"/>
    <property type="match status" value="1"/>
</dbReference>
<feature type="region of interest" description="Disordered" evidence="7">
    <location>
        <begin position="1"/>
        <end position="114"/>
    </location>
</feature>
<evidence type="ECO:0000256" key="5">
    <source>
        <dbReference type="ARBA" id="ARBA00023204"/>
    </source>
</evidence>
<evidence type="ECO:0000313" key="8">
    <source>
        <dbReference type="EMBL" id="CDU23163.1"/>
    </source>
</evidence>
<dbReference type="GO" id="GO:0008821">
    <property type="term" value="F:crossover junction DNA endonuclease activity"/>
    <property type="evidence" value="ECO:0007669"/>
    <property type="project" value="TreeGrafter"/>
</dbReference>
<accession>A0A127ZCH6</accession>
<evidence type="ECO:0000256" key="7">
    <source>
        <dbReference type="SAM" id="MobiDB-lite"/>
    </source>
</evidence>
<keyword evidence="3" id="KW-0227">DNA damage</keyword>
<sequence>MVAITIPLVPPQPMPPTSSHAYLHGYHNEPSSLGPEQPGPSQRLLSQVLPAQAPLLNAAQPGPSCAPQRVPSSSSCVDTARQTSLLPPARQTTPHKSNLRLSHPPPAPSSSYLQQITPQSKRIRLSNHDTDSTTTATSPLSQSASVFYHSNASSAATASMSSPSLPSVRPLSGISRPFPIPPTPSRSQRPSSPTTHHGSLIPMPQRSIEDFQKLLPQRPPPTTRFAQSHGPQRALLQAIPPQPPEPVPAPRIAAPLDHGPLEPAAETLPRRQGWSLTGFRSFDLDLEHIAEVVQLEQARLDPNSADRQVDRSTSRALARADTPQFGLPDRGLPSGSILEVLGPPGSGKSSLILQFAVTERLRALRRAREGLIASDDEAGPSDQLNHQDGSTLADPCYFSEEFWDAEVASADQILLVDCEGALTPERIADAVWCAVSSLWTALRDRMPRQDGTDAERQSTPSAKLHPPQQQRSAMPEEVRRLVAAVLAGIHVSRVTSLASLIALLHSLRPTDELPEGQLKKVIPTALPPRTSLIAIDSLSYFVRASGGDRQDRKVAAQVMERIRDMLLRLQKPFEYRPPSETTAENHEALRCKCTDAASKLCAPTVVFSNQLGVRRSRNESDASGRASPSGRPFMGSGSGGRGLHKGNARSEGSSMLAPLLNGPRPPQPARRRDERPAPSVALGGPEMWDDEEPPASSPRTQWQQQQQQLGGRNMASQQMGHDRGWPPSFLGQDVWRMLLFRHGAFGHRYAQMVSVPPAVQSELSVLWAQTRERVNARARARPAAASDAAEEQAPGETGDAGNPKDVQMQQPSEAQNDDPAQTSAPALREAGAEQDQQMLKLLSQLRASLFRWRPFHVTSYGLVS</sequence>
<reference evidence="8" key="1">
    <citation type="submission" date="2014-06" db="EMBL/GenBank/DDBJ databases">
        <authorList>
            <person name="Ju J."/>
            <person name="Zhang J."/>
        </authorList>
    </citation>
    <scope>NUCLEOTIDE SEQUENCE</scope>
    <source>
        <strain evidence="8">SscI8</strain>
    </source>
</reference>
<feature type="compositionally biased region" description="Low complexity" evidence="7">
    <location>
        <begin position="156"/>
        <end position="172"/>
    </location>
</feature>
<name>A0A127ZCH6_9BASI</name>
<evidence type="ECO:0000256" key="6">
    <source>
        <dbReference type="ARBA" id="ARBA00023242"/>
    </source>
</evidence>
<keyword evidence="6" id="KW-0539">Nucleus</keyword>
<protein>
    <submittedName>
        <fullName evidence="8">Uncharacterized protein</fullName>
    </submittedName>
</protein>
<evidence type="ECO:0000256" key="3">
    <source>
        <dbReference type="ARBA" id="ARBA00022763"/>
    </source>
</evidence>
<keyword evidence="2" id="KW-0547">Nucleotide-binding</keyword>
<comment type="subcellular location">
    <subcellularLocation>
        <location evidence="1">Nucleus</location>
    </subcellularLocation>
</comment>
<evidence type="ECO:0000256" key="4">
    <source>
        <dbReference type="ARBA" id="ARBA00022840"/>
    </source>
</evidence>
<evidence type="ECO:0000256" key="1">
    <source>
        <dbReference type="ARBA" id="ARBA00004123"/>
    </source>
</evidence>
<feature type="compositionally biased region" description="Pro residues" evidence="7">
    <location>
        <begin position="240"/>
        <end position="249"/>
    </location>
</feature>
<dbReference type="Gene3D" id="3.40.50.300">
    <property type="entry name" value="P-loop containing nucleotide triphosphate hydrolases"/>
    <property type="match status" value="1"/>
</dbReference>
<feature type="region of interest" description="Disordered" evidence="7">
    <location>
        <begin position="446"/>
        <end position="475"/>
    </location>
</feature>
<feature type="region of interest" description="Disordered" evidence="7">
    <location>
        <begin position="156"/>
        <end position="203"/>
    </location>
</feature>
<dbReference type="InterPro" id="IPR052093">
    <property type="entry name" value="HR_Repair_Mediator"/>
</dbReference>
<keyword evidence="4" id="KW-0067">ATP-binding</keyword>
<dbReference type="GO" id="GO:0005524">
    <property type="term" value="F:ATP binding"/>
    <property type="evidence" value="ECO:0007669"/>
    <property type="project" value="UniProtKB-KW"/>
</dbReference>
<dbReference type="SUPFAM" id="SSF52540">
    <property type="entry name" value="P-loop containing nucleoside triphosphate hydrolases"/>
    <property type="match status" value="1"/>
</dbReference>
<keyword evidence="5" id="KW-0234">DNA repair</keyword>